<keyword evidence="1" id="KW-0597">Phosphoprotein</keyword>
<dbReference type="Proteomes" id="UP001153404">
    <property type="component" value="Unassembled WGS sequence"/>
</dbReference>
<dbReference type="InterPro" id="IPR037522">
    <property type="entry name" value="HD_GYP_dom"/>
</dbReference>
<reference evidence="5" key="1">
    <citation type="submission" date="2022-10" db="EMBL/GenBank/DDBJ databases">
        <title>Comparative genomic analysis of Cohnella hashimotonis sp. nov., isolated from the International Space Station.</title>
        <authorList>
            <person name="Simpson A."/>
            <person name="Venkateswaran K."/>
        </authorList>
    </citation>
    <scope>NUCLEOTIDE SEQUENCE</scope>
    <source>
        <strain evidence="5">DSM 28161</strain>
    </source>
</reference>
<dbReference type="AlphaFoldDB" id="A0A9X4L133"/>
<dbReference type="Pfam" id="PF13487">
    <property type="entry name" value="HD_5"/>
    <property type="match status" value="1"/>
</dbReference>
<dbReference type="InterPro" id="IPR001789">
    <property type="entry name" value="Sig_transdc_resp-reg_receiver"/>
</dbReference>
<dbReference type="InterPro" id="IPR011006">
    <property type="entry name" value="CheY-like_superfamily"/>
</dbReference>
<evidence type="ECO:0000256" key="1">
    <source>
        <dbReference type="PROSITE-ProRule" id="PRU00169"/>
    </source>
</evidence>
<name>A0A9X4L133_9BACL</name>
<dbReference type="PROSITE" id="PS50110">
    <property type="entry name" value="RESPONSE_REGULATORY"/>
    <property type="match status" value="1"/>
</dbReference>
<dbReference type="InterPro" id="IPR052020">
    <property type="entry name" value="Cyclic_di-GMP/3'3'-cGAMP_PDE"/>
</dbReference>
<dbReference type="CDD" id="cd00077">
    <property type="entry name" value="HDc"/>
    <property type="match status" value="1"/>
</dbReference>
<organism evidence="5 6">
    <name type="scientific">Cohnella rhizosphaerae</name>
    <dbReference type="NCBI Taxonomy" id="1457232"/>
    <lineage>
        <taxon>Bacteria</taxon>
        <taxon>Bacillati</taxon>
        <taxon>Bacillota</taxon>
        <taxon>Bacilli</taxon>
        <taxon>Bacillales</taxon>
        <taxon>Paenibacillaceae</taxon>
        <taxon>Cohnella</taxon>
    </lineage>
</organism>
<feature type="domain" description="Response regulatory" evidence="3">
    <location>
        <begin position="10"/>
        <end position="128"/>
    </location>
</feature>
<keyword evidence="6" id="KW-1185">Reference proteome</keyword>
<dbReference type="Gene3D" id="3.40.50.2300">
    <property type="match status" value="1"/>
</dbReference>
<feature type="domain" description="HD-GYP" evidence="4">
    <location>
        <begin position="155"/>
        <end position="346"/>
    </location>
</feature>
<dbReference type="SUPFAM" id="SSF109604">
    <property type="entry name" value="HD-domain/PDEase-like"/>
    <property type="match status" value="1"/>
</dbReference>
<dbReference type="SUPFAM" id="SSF52172">
    <property type="entry name" value="CheY-like"/>
    <property type="match status" value="1"/>
</dbReference>
<protein>
    <submittedName>
        <fullName evidence="5">Response regulator</fullName>
    </submittedName>
</protein>
<accession>A0A9X4L133</accession>
<evidence type="ECO:0000259" key="3">
    <source>
        <dbReference type="PROSITE" id="PS50110"/>
    </source>
</evidence>
<evidence type="ECO:0000256" key="2">
    <source>
        <dbReference type="SAM" id="Coils"/>
    </source>
</evidence>
<keyword evidence="2" id="KW-0175">Coiled coil</keyword>
<dbReference type="GO" id="GO:0000160">
    <property type="term" value="P:phosphorelay signal transduction system"/>
    <property type="evidence" value="ECO:0007669"/>
    <property type="project" value="InterPro"/>
</dbReference>
<comment type="caution">
    <text evidence="5">The sequence shown here is derived from an EMBL/GenBank/DDBJ whole genome shotgun (WGS) entry which is preliminary data.</text>
</comment>
<dbReference type="InterPro" id="IPR003607">
    <property type="entry name" value="HD/PDEase_dom"/>
</dbReference>
<dbReference type="CDD" id="cd17551">
    <property type="entry name" value="REC_RpfG-like"/>
    <property type="match status" value="1"/>
</dbReference>
<dbReference type="SMART" id="SM00448">
    <property type="entry name" value="REC"/>
    <property type="match status" value="1"/>
</dbReference>
<feature type="modified residue" description="4-aspartylphosphate" evidence="1">
    <location>
        <position position="60"/>
    </location>
</feature>
<evidence type="ECO:0000313" key="6">
    <source>
        <dbReference type="Proteomes" id="UP001153404"/>
    </source>
</evidence>
<dbReference type="Gene3D" id="1.10.3210.10">
    <property type="entry name" value="Hypothetical protein af1432"/>
    <property type="match status" value="1"/>
</dbReference>
<dbReference type="SMART" id="SM00471">
    <property type="entry name" value="HDc"/>
    <property type="match status" value="1"/>
</dbReference>
<dbReference type="EMBL" id="JAPDIA010000007">
    <property type="protein sequence ID" value="MDG0811567.1"/>
    <property type="molecule type" value="Genomic_DNA"/>
</dbReference>
<dbReference type="PROSITE" id="PS51832">
    <property type="entry name" value="HD_GYP"/>
    <property type="match status" value="1"/>
</dbReference>
<evidence type="ECO:0000259" key="4">
    <source>
        <dbReference type="PROSITE" id="PS51832"/>
    </source>
</evidence>
<gene>
    <name evidence="5" type="ORF">OMP40_20975</name>
</gene>
<evidence type="ECO:0000313" key="5">
    <source>
        <dbReference type="EMBL" id="MDG0811567.1"/>
    </source>
</evidence>
<dbReference type="Pfam" id="PF00072">
    <property type="entry name" value="Response_reg"/>
    <property type="match status" value="1"/>
</dbReference>
<sequence length="346" mass="38774">MNRAWTQNAKILIVDDQPTNIMLLEHVLRRGGFNNLHSTTDPAEVERLFGELAPDMVLLDLHMPVVDGFAVLRQLRPLIGESSFLPVVVLTADDSPSSRKEALHLGANDFITKPLDASEVVLRIDNLLNTRYFYLQMQEQNQSLERRVQERTAELEQAKLEILHLLARTAEYRDDETGQHTQRVGRMARDVAVALGLPQQEVELIEQATPLHDIGKIGIADDILLKPGRFTAEEFEQMKRHTLIGAWILETSSFPVLRIAGEIALTHHEKWNGGGYPKGLSGADIPLSGRIVAIADFYDALTHERPYKKAWTHEEAIAEILAQRGVHFDPVVVDAFLGVLELPVSS</sequence>
<dbReference type="PANTHER" id="PTHR45228">
    <property type="entry name" value="CYCLIC DI-GMP PHOSPHODIESTERASE TM_0186-RELATED"/>
    <property type="match status" value="1"/>
</dbReference>
<feature type="coiled-coil region" evidence="2">
    <location>
        <begin position="134"/>
        <end position="161"/>
    </location>
</feature>
<dbReference type="RefSeq" id="WP_277534265.1">
    <property type="nucleotide sequence ID" value="NZ_JAPDIA010000007.1"/>
</dbReference>
<proteinExistence type="predicted"/>